<keyword evidence="4" id="KW-1185">Reference proteome</keyword>
<reference evidence="3" key="1">
    <citation type="submission" date="2024-02" db="EMBL/GenBank/DDBJ databases">
        <authorList>
            <consortium name="ELIXIR-Norway"/>
            <consortium name="Elixir Norway"/>
        </authorList>
    </citation>
    <scope>NUCLEOTIDE SEQUENCE</scope>
</reference>
<accession>A0ABP0VIF9</accession>
<feature type="compositionally biased region" description="Basic residues" evidence="2">
    <location>
        <begin position="84"/>
        <end position="95"/>
    </location>
</feature>
<keyword evidence="1" id="KW-0175">Coiled coil</keyword>
<gene>
    <name evidence="3" type="ORF">CSSPJE1EN1_LOCUS29576</name>
</gene>
<evidence type="ECO:0000313" key="4">
    <source>
        <dbReference type="Proteomes" id="UP001497444"/>
    </source>
</evidence>
<proteinExistence type="predicted"/>
<organism evidence="3 4">
    <name type="scientific">Sphagnum jensenii</name>
    <dbReference type="NCBI Taxonomy" id="128206"/>
    <lineage>
        <taxon>Eukaryota</taxon>
        <taxon>Viridiplantae</taxon>
        <taxon>Streptophyta</taxon>
        <taxon>Embryophyta</taxon>
        <taxon>Bryophyta</taxon>
        <taxon>Sphagnophytina</taxon>
        <taxon>Sphagnopsida</taxon>
        <taxon>Sphagnales</taxon>
        <taxon>Sphagnaceae</taxon>
        <taxon>Sphagnum</taxon>
    </lineage>
</organism>
<evidence type="ECO:0000256" key="2">
    <source>
        <dbReference type="SAM" id="MobiDB-lite"/>
    </source>
</evidence>
<dbReference type="Proteomes" id="UP001497444">
    <property type="component" value="Unassembled WGS sequence"/>
</dbReference>
<name>A0ABP0VIF9_9BRYO</name>
<comment type="caution">
    <text evidence="3">The sequence shown here is derived from an EMBL/GenBank/DDBJ whole genome shotgun (WGS) entry which is preliminary data.</text>
</comment>
<feature type="coiled-coil region" evidence="1">
    <location>
        <begin position="146"/>
        <end position="180"/>
    </location>
</feature>
<protein>
    <submittedName>
        <fullName evidence="3">Uncharacterized protein</fullName>
    </submittedName>
</protein>
<sequence>MDVIDEIAGAEAVTVTGADGKKRRVIRRLPRTKEEQAIYQKGQELMASALKNISQLYQYDPSSVVDFAPIIQTLPTSITSKPRIWRRSGTSHRSRGNTGSPCRKLCASPAEKRSRCPELWEDLAAKRLNRNVGVFNLKEAGRLNRLNAAKLQYDLENKKKADLEQLRQNALNENQNQLQIGANLVGNDVNKAMGNRANQDAINQCRWAIMLKWRITTPMWTGWSNSIRWMCRLTRTRLPALRFCPQSGRQSFGWGLNNGAFGF</sequence>
<evidence type="ECO:0000256" key="1">
    <source>
        <dbReference type="SAM" id="Coils"/>
    </source>
</evidence>
<evidence type="ECO:0000313" key="3">
    <source>
        <dbReference type="EMBL" id="CAK9254198.1"/>
    </source>
</evidence>
<feature type="region of interest" description="Disordered" evidence="2">
    <location>
        <begin position="84"/>
        <end position="105"/>
    </location>
</feature>
<dbReference type="EMBL" id="CAXAQS010000994">
    <property type="protein sequence ID" value="CAK9254198.1"/>
    <property type="molecule type" value="Genomic_DNA"/>
</dbReference>